<feature type="domain" description="Glycoside hydrolase family 5" evidence="7">
    <location>
        <begin position="250"/>
        <end position="484"/>
    </location>
</feature>
<comment type="similarity">
    <text evidence="5">Belongs to the glycosyl hydrolase 5 (cellulase A) family.</text>
</comment>
<evidence type="ECO:0000256" key="3">
    <source>
        <dbReference type="ARBA" id="ARBA00022801"/>
    </source>
</evidence>
<comment type="caution">
    <text evidence="8">The sequence shown here is derived from an EMBL/GenBank/DDBJ whole genome shotgun (WGS) entry which is preliminary data.</text>
</comment>
<dbReference type="SUPFAM" id="SSF51445">
    <property type="entry name" value="(Trans)glycosidases"/>
    <property type="match status" value="1"/>
</dbReference>
<dbReference type="InterPro" id="IPR045053">
    <property type="entry name" value="MAN-like"/>
</dbReference>
<evidence type="ECO:0000313" key="8">
    <source>
        <dbReference type="EMBL" id="CCH55148.1"/>
    </source>
</evidence>
<evidence type="ECO:0000256" key="6">
    <source>
        <dbReference type="SAM" id="Phobius"/>
    </source>
</evidence>
<dbReference type="EMBL" id="CAIT01000009">
    <property type="protein sequence ID" value="CCH55148.1"/>
    <property type="molecule type" value="Genomic_DNA"/>
</dbReference>
<dbReference type="InterPro" id="IPR017853">
    <property type="entry name" value="GH"/>
</dbReference>
<dbReference type="GO" id="GO:0000272">
    <property type="term" value="P:polysaccharide catabolic process"/>
    <property type="evidence" value="ECO:0007669"/>
    <property type="project" value="InterPro"/>
</dbReference>
<accession>I2GMM0</accession>
<dbReference type="Proteomes" id="UP000009309">
    <property type="component" value="Unassembled WGS sequence"/>
</dbReference>
<keyword evidence="3 5" id="KW-0378">Hydrolase</keyword>
<dbReference type="InterPro" id="IPR001547">
    <property type="entry name" value="Glyco_hydro_5"/>
</dbReference>
<dbReference type="eggNOG" id="COG3934">
    <property type="taxonomic scope" value="Bacteria"/>
</dbReference>
<evidence type="ECO:0000256" key="4">
    <source>
        <dbReference type="ARBA" id="ARBA00023295"/>
    </source>
</evidence>
<organism evidence="8 9">
    <name type="scientific">Fibrisoma limi BUZ 3</name>
    <dbReference type="NCBI Taxonomy" id="1185876"/>
    <lineage>
        <taxon>Bacteria</taxon>
        <taxon>Pseudomonadati</taxon>
        <taxon>Bacteroidota</taxon>
        <taxon>Cytophagia</taxon>
        <taxon>Cytophagales</taxon>
        <taxon>Spirosomataceae</taxon>
        <taxon>Fibrisoma</taxon>
    </lineage>
</organism>
<gene>
    <name evidence="8" type="primary">GUSB</name>
    <name evidence="8" type="ORF">BN8_04387</name>
</gene>
<keyword evidence="9" id="KW-1185">Reference proteome</keyword>
<feature type="transmembrane region" description="Helical" evidence="6">
    <location>
        <begin position="12"/>
        <end position="36"/>
    </location>
</feature>
<dbReference type="EC" id="3.2.1.78" evidence="2"/>
<dbReference type="STRING" id="1185876.BN8_04387"/>
<evidence type="ECO:0000256" key="5">
    <source>
        <dbReference type="RuleBase" id="RU361153"/>
    </source>
</evidence>
<sequence>MPVVISKPYSRVLIGSSGLAVVALLVAAVGQFWVYVNSGAKREEALNLTTVMLESHTPRVVWLPDDSATGRPMEDFTREQIVGDYVRAWYQWQLSYLAGKPIGMKEYFTTDALPKATASVTELTQQGHRLHQTDVDHYLQLHFYSADGQIVSFTDHHLLLKQRLYRTDTQEKLYTDQSVADYQVVMLLDDGYWRIKHMVRQEAAPLRIPQVEPTDRARFVRMEENQFVVNGRPFFPAGVNYYPQKSPWSLFWKQYDPKVIKADFRRIRELGLNTARVFVNFHDFGKGKVPPERLDQLENLLDLADDQNLKVLVTLFDFVGDYRLLNLTATDRQLEQILTRLNRHPALLAWDLKNEPDLDFKHHDPDDVKEWLNWIAGRARQFDPNHLITIGWAYPENAHLLANQVDFVSFHSYRSLEQLEQGIADLRRKVPQKKLMLEEFGQPTYRGVWAPFGKSEADQENYVSRVRDVLKRNRNIPYLLWTLYDFTEVPPDIVGNKPWQREPQKHFGILRADGQPKPVVNVLKP</sequence>
<reference evidence="8 9" key="1">
    <citation type="journal article" date="2012" name="J. Bacteriol.">
        <title>Genome Sequence of the Filamentous Bacterium Fibrisoma limi BUZ 3T.</title>
        <authorList>
            <person name="Filippini M."/>
            <person name="Qi W."/>
            <person name="Jaenicke S."/>
            <person name="Goesmann A."/>
            <person name="Smits T.H."/>
            <person name="Bagheri H.C."/>
        </authorList>
    </citation>
    <scope>NUCLEOTIDE SEQUENCE [LARGE SCALE GENOMIC DNA]</scope>
    <source>
        <strain evidence="9">BUZ 3T</strain>
    </source>
</reference>
<dbReference type="GO" id="GO:0004553">
    <property type="term" value="F:hydrolase activity, hydrolyzing O-glycosyl compounds"/>
    <property type="evidence" value="ECO:0007669"/>
    <property type="project" value="InterPro"/>
</dbReference>
<evidence type="ECO:0000313" key="9">
    <source>
        <dbReference type="Proteomes" id="UP000009309"/>
    </source>
</evidence>
<keyword evidence="6" id="KW-0472">Membrane</keyword>
<dbReference type="AlphaFoldDB" id="I2GMM0"/>
<dbReference type="Pfam" id="PF00150">
    <property type="entry name" value="Cellulase"/>
    <property type="match status" value="1"/>
</dbReference>
<dbReference type="Gene3D" id="3.20.20.80">
    <property type="entry name" value="Glycosidases"/>
    <property type="match status" value="1"/>
</dbReference>
<comment type="catalytic activity">
    <reaction evidence="1">
        <text>Random hydrolysis of (1-&gt;4)-beta-D-mannosidic linkages in mannans, galactomannans and glucomannans.</text>
        <dbReference type="EC" id="3.2.1.78"/>
    </reaction>
</comment>
<dbReference type="PANTHER" id="PTHR31451">
    <property type="match status" value="1"/>
</dbReference>
<proteinExistence type="inferred from homology"/>
<evidence type="ECO:0000256" key="1">
    <source>
        <dbReference type="ARBA" id="ARBA00001678"/>
    </source>
</evidence>
<protein>
    <recommendedName>
        <fullName evidence="2">mannan endo-1,4-beta-mannosidase</fullName>
        <ecNumber evidence="2">3.2.1.78</ecNumber>
    </recommendedName>
</protein>
<name>I2GMM0_9BACT</name>
<keyword evidence="6" id="KW-1133">Transmembrane helix</keyword>
<evidence type="ECO:0000259" key="7">
    <source>
        <dbReference type="Pfam" id="PF00150"/>
    </source>
</evidence>
<keyword evidence="4 5" id="KW-0326">Glycosidase</keyword>
<evidence type="ECO:0000256" key="2">
    <source>
        <dbReference type="ARBA" id="ARBA00012706"/>
    </source>
</evidence>
<keyword evidence="6" id="KW-0812">Transmembrane</keyword>